<dbReference type="Proteomes" id="UP000238296">
    <property type="component" value="Unassembled WGS sequence"/>
</dbReference>
<gene>
    <name evidence="2" type="ORF">C1Y40_05352</name>
</gene>
<organism evidence="2 3">
    <name type="scientific">Mycobacterium talmoniae</name>
    <dbReference type="NCBI Taxonomy" id="1858794"/>
    <lineage>
        <taxon>Bacteria</taxon>
        <taxon>Bacillati</taxon>
        <taxon>Actinomycetota</taxon>
        <taxon>Actinomycetes</taxon>
        <taxon>Mycobacteriales</taxon>
        <taxon>Mycobacteriaceae</taxon>
        <taxon>Mycobacterium</taxon>
    </lineage>
</organism>
<feature type="region of interest" description="Disordered" evidence="1">
    <location>
        <begin position="1"/>
        <end position="20"/>
    </location>
</feature>
<sequence length="80" mass="7831">MTLLPVPPKSHTATTPRAGTPGLACSAVSAAAASETCSGPRDHSGTRRSAWRSASDAAADQCAGWVTATVSGGGRPPVAA</sequence>
<proteinExistence type="predicted"/>
<evidence type="ECO:0000313" key="3">
    <source>
        <dbReference type="Proteomes" id="UP000238296"/>
    </source>
</evidence>
<reference evidence="2 3" key="1">
    <citation type="journal article" date="2017" name="Int. J. Syst. Evol. Microbiol.">
        <title>Mycobacterium talmoniae sp. nov., a slowly growing mycobacterium isolated from human respiratory samples.</title>
        <authorList>
            <person name="Davidson R.M."/>
            <person name="DeGroote M.A."/>
            <person name="Marola J.L."/>
            <person name="Buss S."/>
            <person name="Jones V."/>
            <person name="McNeil M.R."/>
            <person name="Freifeld A.G."/>
            <person name="Elaine Epperson L."/>
            <person name="Hasan N.A."/>
            <person name="Jackson M."/>
            <person name="Iwen P.C."/>
            <person name="Salfinger M."/>
            <person name="Strong M."/>
        </authorList>
    </citation>
    <scope>NUCLEOTIDE SEQUENCE [LARGE SCALE GENOMIC DNA]</scope>
    <source>
        <strain evidence="2 3">ATCC BAA-2683</strain>
    </source>
</reference>
<protein>
    <submittedName>
        <fullName evidence="2">Uncharacterized protein</fullName>
    </submittedName>
</protein>
<comment type="caution">
    <text evidence="2">The sequence shown here is derived from an EMBL/GenBank/DDBJ whole genome shotgun (WGS) entry which is preliminary data.</text>
</comment>
<name>A0A2S8BCV1_9MYCO</name>
<dbReference type="EMBL" id="PPEA01000788">
    <property type="protein sequence ID" value="PQM44490.1"/>
    <property type="molecule type" value="Genomic_DNA"/>
</dbReference>
<evidence type="ECO:0000256" key="1">
    <source>
        <dbReference type="SAM" id="MobiDB-lite"/>
    </source>
</evidence>
<accession>A0A2S8BCV1</accession>
<dbReference type="AlphaFoldDB" id="A0A2S8BCV1"/>
<evidence type="ECO:0000313" key="2">
    <source>
        <dbReference type="EMBL" id="PQM44490.1"/>
    </source>
</evidence>